<dbReference type="InterPro" id="IPR013422">
    <property type="entry name" value="CRISPR-assoc_prot_Cas5_N"/>
</dbReference>
<dbReference type="Proteomes" id="UP000437748">
    <property type="component" value="Unassembled WGS sequence"/>
</dbReference>
<dbReference type="Pfam" id="PF09704">
    <property type="entry name" value="Cas_Cas5d"/>
    <property type="match status" value="1"/>
</dbReference>
<dbReference type="GO" id="GO:0043571">
    <property type="term" value="P:maintenance of CRISPR repeat elements"/>
    <property type="evidence" value="ECO:0007669"/>
    <property type="project" value="InterPro"/>
</dbReference>
<dbReference type="EMBL" id="WFLM01000004">
    <property type="protein sequence ID" value="KAB8037763.1"/>
    <property type="molecule type" value="Genomic_DNA"/>
</dbReference>
<accession>A0A6N6VRR7</accession>
<dbReference type="NCBIfam" id="TIGR01868">
    <property type="entry name" value="casD_Cas5e"/>
    <property type="match status" value="1"/>
</dbReference>
<dbReference type="NCBIfam" id="TIGR02593">
    <property type="entry name" value="CRISPR_cas5"/>
    <property type="match status" value="1"/>
</dbReference>
<dbReference type="CDD" id="cd09645">
    <property type="entry name" value="Cas5_I-E"/>
    <property type="match status" value="1"/>
</dbReference>
<comment type="caution">
    <text evidence="2">The sequence shown here is derived from an EMBL/GenBank/DDBJ whole genome shotgun (WGS) entry which is preliminary data.</text>
</comment>
<sequence>MKKWSLCINLQGAMQSWGTESKLSFRSTSLNPSRSGVTGIIASALGIERDDEIALNELNKLRFASLQLNKQIKSVEKDYHTILNVPKLSGGIKETELSTRIYLADWHFLALFEGEKECLEKIKHALEYPRWHIYLGRKSFPPASPFIYGNALKEGCFEDILSQNGEYQLYKEMIDTEKTENLCKKIEYDIPFSFADRKFNQRSYYEDWVDIANIQDSIFPVKGEI</sequence>
<dbReference type="InterPro" id="IPR021124">
    <property type="entry name" value="CRISPR-assoc_prot_Cas5"/>
</dbReference>
<dbReference type="RefSeq" id="WP_153420840.1">
    <property type="nucleotide sequence ID" value="NZ_WFLM01000004.1"/>
</dbReference>
<keyword evidence="3" id="KW-1185">Reference proteome</keyword>
<proteinExistence type="predicted"/>
<dbReference type="Gene3D" id="3.30.70.2660">
    <property type="match status" value="1"/>
</dbReference>
<evidence type="ECO:0000313" key="3">
    <source>
        <dbReference type="Proteomes" id="UP000437748"/>
    </source>
</evidence>
<evidence type="ECO:0000256" key="1">
    <source>
        <dbReference type="ARBA" id="ARBA00023118"/>
    </source>
</evidence>
<dbReference type="GO" id="GO:0003723">
    <property type="term" value="F:RNA binding"/>
    <property type="evidence" value="ECO:0007669"/>
    <property type="project" value="InterPro"/>
</dbReference>
<dbReference type="OrthoDB" id="5704083at2"/>
<dbReference type="InterPro" id="IPR010147">
    <property type="entry name" value="CRISPR-assoc_prot_CasD"/>
</dbReference>
<name>A0A6N6VRR7_9BACT</name>
<dbReference type="AlphaFoldDB" id="A0A6N6VRR7"/>
<protein>
    <submittedName>
        <fullName evidence="2">Type I-E CRISPR-associated protein Cas5/CasD</fullName>
    </submittedName>
</protein>
<evidence type="ECO:0000313" key="2">
    <source>
        <dbReference type="EMBL" id="KAB8037763.1"/>
    </source>
</evidence>
<dbReference type="GO" id="GO:0051607">
    <property type="term" value="P:defense response to virus"/>
    <property type="evidence" value="ECO:0007669"/>
    <property type="project" value="UniProtKB-KW"/>
</dbReference>
<organism evidence="2 3">
    <name type="scientific">Silvanigrella paludirubra</name>
    <dbReference type="NCBI Taxonomy" id="2499159"/>
    <lineage>
        <taxon>Bacteria</taxon>
        <taxon>Pseudomonadati</taxon>
        <taxon>Bdellovibrionota</taxon>
        <taxon>Oligoflexia</taxon>
        <taxon>Silvanigrellales</taxon>
        <taxon>Silvanigrellaceae</taxon>
        <taxon>Silvanigrella</taxon>
    </lineage>
</organism>
<keyword evidence="1" id="KW-0051">Antiviral defense</keyword>
<gene>
    <name evidence="2" type="primary">cas5e</name>
    <name evidence="2" type="ORF">GCL60_11355</name>
</gene>
<reference evidence="2 3" key="1">
    <citation type="submission" date="2019-10" db="EMBL/GenBank/DDBJ databases">
        <title>New species of Slilvanegrellaceae.</title>
        <authorList>
            <person name="Pitt A."/>
            <person name="Hahn M.W."/>
        </authorList>
    </citation>
    <scope>NUCLEOTIDE SEQUENCE [LARGE SCALE GENOMIC DNA]</scope>
    <source>
        <strain evidence="2 3">SP-Ram-0.45-NSY-1</strain>
    </source>
</reference>